<dbReference type="InterPro" id="IPR000160">
    <property type="entry name" value="GGDEF_dom"/>
</dbReference>
<dbReference type="InterPro" id="IPR050469">
    <property type="entry name" value="Diguanylate_Cyclase"/>
</dbReference>
<dbReference type="Proteomes" id="UP000192418">
    <property type="component" value="Unassembled WGS sequence"/>
</dbReference>
<feature type="domain" description="GGDEF" evidence="5">
    <location>
        <begin position="167"/>
        <end position="318"/>
    </location>
</feature>
<comment type="catalytic activity">
    <reaction evidence="2">
        <text>2 GTP = 3',3'-c-di-GMP + 2 diphosphate</text>
        <dbReference type="Rhea" id="RHEA:24898"/>
        <dbReference type="ChEBI" id="CHEBI:33019"/>
        <dbReference type="ChEBI" id="CHEBI:37565"/>
        <dbReference type="ChEBI" id="CHEBI:58805"/>
        <dbReference type="EC" id="2.7.7.65"/>
    </reaction>
</comment>
<evidence type="ECO:0000313" key="7">
    <source>
        <dbReference type="Proteomes" id="UP000192418"/>
    </source>
</evidence>
<dbReference type="Pfam" id="PF00072">
    <property type="entry name" value="Response_reg"/>
    <property type="match status" value="1"/>
</dbReference>
<dbReference type="GO" id="GO:1902201">
    <property type="term" value="P:negative regulation of bacterial-type flagellum-dependent cell motility"/>
    <property type="evidence" value="ECO:0007669"/>
    <property type="project" value="TreeGrafter"/>
</dbReference>
<dbReference type="SMART" id="SM00448">
    <property type="entry name" value="REC"/>
    <property type="match status" value="1"/>
</dbReference>
<sequence>METDKKSRILIVDDEKMNLKVLADLLKETYALILARNGKQALKFAFQEPPPDLILLDVIMPEMGGYEVIKQLKENEKTKDIPVIFITALNSMEDEEHGLKLGAVDYIAKPFSPPIVKMRIHNYIRFVHQHKLLDKLAYLDALTEIPNRRRFDEVLKNEFARARRNATPLSLGMVDVDFFKQYNDHYGHAMGDKTLYRIASALVKSIKRPGDMVARYGGEEFALILPDTGHRSSLQVGEMARKAVLKEKIPHIDSTIFPHISVSIGMGTIDFPQHHAVGVIPSTTAPENGNIEYTPEFLIEMADQNLYRAKQNGRNQVY</sequence>
<evidence type="ECO:0000313" key="6">
    <source>
        <dbReference type="EMBL" id="SMC56251.1"/>
    </source>
</evidence>
<dbReference type="EMBL" id="FWXY01000004">
    <property type="protein sequence ID" value="SMC56251.1"/>
    <property type="molecule type" value="Genomic_DNA"/>
</dbReference>
<dbReference type="Gene3D" id="3.30.70.270">
    <property type="match status" value="1"/>
</dbReference>
<dbReference type="NCBIfam" id="TIGR00254">
    <property type="entry name" value="GGDEF"/>
    <property type="match status" value="1"/>
</dbReference>
<dbReference type="PANTHER" id="PTHR45138">
    <property type="entry name" value="REGULATORY COMPONENTS OF SENSORY TRANSDUCTION SYSTEM"/>
    <property type="match status" value="1"/>
</dbReference>
<dbReference type="CDD" id="cd19920">
    <property type="entry name" value="REC_PA4781-like"/>
    <property type="match status" value="1"/>
</dbReference>
<accession>A0A1W2A753</accession>
<evidence type="ECO:0000259" key="4">
    <source>
        <dbReference type="PROSITE" id="PS50110"/>
    </source>
</evidence>
<dbReference type="PROSITE" id="PS50110">
    <property type="entry name" value="RESPONSE_REGULATORY"/>
    <property type="match status" value="1"/>
</dbReference>
<evidence type="ECO:0000256" key="3">
    <source>
        <dbReference type="PROSITE-ProRule" id="PRU00169"/>
    </source>
</evidence>
<name>A0A1W2A753_9BACT</name>
<dbReference type="InterPro" id="IPR029787">
    <property type="entry name" value="Nucleotide_cyclase"/>
</dbReference>
<dbReference type="PANTHER" id="PTHR45138:SF9">
    <property type="entry name" value="DIGUANYLATE CYCLASE DGCM-RELATED"/>
    <property type="match status" value="1"/>
</dbReference>
<dbReference type="InterPro" id="IPR001789">
    <property type="entry name" value="Sig_transdc_resp-reg_receiver"/>
</dbReference>
<proteinExistence type="predicted"/>
<reference evidence="6 7" key="1">
    <citation type="submission" date="2017-04" db="EMBL/GenBank/DDBJ databases">
        <authorList>
            <person name="Afonso C.L."/>
            <person name="Miller P.J."/>
            <person name="Scott M.A."/>
            <person name="Spackman E."/>
            <person name="Goraichik I."/>
            <person name="Dimitrov K.M."/>
            <person name="Suarez D.L."/>
            <person name="Swayne D.E."/>
        </authorList>
    </citation>
    <scope>NUCLEOTIDE SEQUENCE [LARGE SCALE GENOMIC DNA]</scope>
    <source>
        <strain evidence="6 7">DSM 3385</strain>
    </source>
</reference>
<dbReference type="RefSeq" id="WP_139795723.1">
    <property type="nucleotide sequence ID" value="NZ_FWXY01000004.1"/>
</dbReference>
<evidence type="ECO:0000256" key="1">
    <source>
        <dbReference type="ARBA" id="ARBA00012528"/>
    </source>
</evidence>
<organism evidence="6 7">
    <name type="scientific">Desulfocicer vacuolatum DSM 3385</name>
    <dbReference type="NCBI Taxonomy" id="1121400"/>
    <lineage>
        <taxon>Bacteria</taxon>
        <taxon>Pseudomonadati</taxon>
        <taxon>Thermodesulfobacteriota</taxon>
        <taxon>Desulfobacteria</taxon>
        <taxon>Desulfobacterales</taxon>
        <taxon>Desulfobacteraceae</taxon>
        <taxon>Desulfocicer</taxon>
    </lineage>
</organism>
<dbReference type="GO" id="GO:0052621">
    <property type="term" value="F:diguanylate cyclase activity"/>
    <property type="evidence" value="ECO:0007669"/>
    <property type="project" value="UniProtKB-EC"/>
</dbReference>
<dbReference type="FunFam" id="3.30.70.270:FF:000001">
    <property type="entry name" value="Diguanylate cyclase domain protein"/>
    <property type="match status" value="1"/>
</dbReference>
<dbReference type="STRING" id="1121400.SAMN02746065_104177"/>
<evidence type="ECO:0000259" key="5">
    <source>
        <dbReference type="PROSITE" id="PS50887"/>
    </source>
</evidence>
<dbReference type="InterPro" id="IPR043128">
    <property type="entry name" value="Rev_trsase/Diguanyl_cyclase"/>
</dbReference>
<feature type="domain" description="Response regulatory" evidence="4">
    <location>
        <begin position="8"/>
        <end position="124"/>
    </location>
</feature>
<dbReference type="PROSITE" id="PS50887">
    <property type="entry name" value="GGDEF"/>
    <property type="match status" value="1"/>
</dbReference>
<evidence type="ECO:0000256" key="2">
    <source>
        <dbReference type="ARBA" id="ARBA00034247"/>
    </source>
</evidence>
<dbReference type="GO" id="GO:0000160">
    <property type="term" value="P:phosphorelay signal transduction system"/>
    <property type="evidence" value="ECO:0007669"/>
    <property type="project" value="InterPro"/>
</dbReference>
<dbReference type="GO" id="GO:0043709">
    <property type="term" value="P:cell adhesion involved in single-species biofilm formation"/>
    <property type="evidence" value="ECO:0007669"/>
    <property type="project" value="TreeGrafter"/>
</dbReference>
<dbReference type="SUPFAM" id="SSF55073">
    <property type="entry name" value="Nucleotide cyclase"/>
    <property type="match status" value="1"/>
</dbReference>
<dbReference type="SMART" id="SM00267">
    <property type="entry name" value="GGDEF"/>
    <property type="match status" value="1"/>
</dbReference>
<dbReference type="AlphaFoldDB" id="A0A1W2A753"/>
<protein>
    <recommendedName>
        <fullName evidence="1">diguanylate cyclase</fullName>
        <ecNumber evidence="1">2.7.7.65</ecNumber>
    </recommendedName>
</protein>
<dbReference type="Gene3D" id="3.40.50.2300">
    <property type="match status" value="1"/>
</dbReference>
<dbReference type="CDD" id="cd01949">
    <property type="entry name" value="GGDEF"/>
    <property type="match status" value="1"/>
</dbReference>
<feature type="modified residue" description="4-aspartylphosphate" evidence="3">
    <location>
        <position position="57"/>
    </location>
</feature>
<dbReference type="Pfam" id="PF00990">
    <property type="entry name" value="GGDEF"/>
    <property type="match status" value="1"/>
</dbReference>
<dbReference type="GO" id="GO:0005886">
    <property type="term" value="C:plasma membrane"/>
    <property type="evidence" value="ECO:0007669"/>
    <property type="project" value="TreeGrafter"/>
</dbReference>
<keyword evidence="7" id="KW-1185">Reference proteome</keyword>
<dbReference type="EC" id="2.7.7.65" evidence="1"/>
<dbReference type="SUPFAM" id="SSF52172">
    <property type="entry name" value="CheY-like"/>
    <property type="match status" value="1"/>
</dbReference>
<gene>
    <name evidence="6" type="ORF">SAMN02746065_104177</name>
</gene>
<dbReference type="OrthoDB" id="9778432at2"/>
<keyword evidence="3" id="KW-0597">Phosphoprotein</keyword>
<dbReference type="InterPro" id="IPR011006">
    <property type="entry name" value="CheY-like_superfamily"/>
</dbReference>